<dbReference type="OrthoDB" id="163438at2759"/>
<dbReference type="InterPro" id="IPR056884">
    <property type="entry name" value="NPHP3-like_N"/>
</dbReference>
<dbReference type="InterPro" id="IPR036322">
    <property type="entry name" value="WD40_repeat_dom_sf"/>
</dbReference>
<dbReference type="InterPro" id="IPR027417">
    <property type="entry name" value="P-loop_NTPase"/>
</dbReference>
<evidence type="ECO:0000256" key="1">
    <source>
        <dbReference type="ARBA" id="ARBA00022574"/>
    </source>
</evidence>
<dbReference type="InterPro" id="IPR015943">
    <property type="entry name" value="WD40/YVTN_repeat-like_dom_sf"/>
</dbReference>
<dbReference type="PROSITE" id="PS00678">
    <property type="entry name" value="WD_REPEATS_1"/>
    <property type="match status" value="8"/>
</dbReference>
<feature type="repeat" description="WD" evidence="3">
    <location>
        <begin position="1009"/>
        <end position="1050"/>
    </location>
</feature>
<feature type="repeat" description="WD" evidence="3">
    <location>
        <begin position="1052"/>
        <end position="1093"/>
    </location>
</feature>
<dbReference type="InterPro" id="IPR007111">
    <property type="entry name" value="NACHT_NTPase"/>
</dbReference>
<feature type="repeat" description="WD" evidence="3">
    <location>
        <begin position="880"/>
        <end position="921"/>
    </location>
</feature>
<dbReference type="HOGENOM" id="CLU_000288_6_3_1"/>
<dbReference type="CDD" id="cd00200">
    <property type="entry name" value="WD40"/>
    <property type="match status" value="2"/>
</dbReference>
<dbReference type="PANTHER" id="PTHR45333">
    <property type="entry name" value="MEMBRANE PROTEIN-RELATED"/>
    <property type="match status" value="1"/>
</dbReference>
<evidence type="ECO:0000256" key="2">
    <source>
        <dbReference type="ARBA" id="ARBA00022737"/>
    </source>
</evidence>
<sequence length="1606" mass="176850">MDEVNQSTGLRPAPPPELRVSNAITGEGSGRPRRKACRFLGKFKDGIKKMSCSKDFHNRNPILSDSDHLSTPNIQTQVTPRPPVVEPSVDPQSALQSAKEDAQHIHPLSGGAQTVAAATRNAPAGLDTADNLTATYLQPLRIFDTIIGKIADVHPYAKMALGVLSCASQIILAQADRDKAIFQLLEKLGQVYSFMVQDETLGQISSMRAIVGQISQQTLECAHFISDYSERKNFWIRLGKNVRSETDNTIQKYNNVLDMLMQNFRDQVVRDVALFIHQTGDEVNLSGMTYALGAGLDTRKQCLQGTRTEILSQITDWVNSTEDHVPRVLWLSGPAGKGKSAIAHTIAIWFHDVGGLGSCYCFDRHREADRRHEKVFSTIARDLADRDPGMKRALADAVQAESALKNTVDIVQQWQKLLMEPIGKLSASNVGPVVVVIDGLDESGGVETRRHLLRILSGKLAVPRIGDLPHNFKIIVTSRPLPDIEAELAGAQHIRRMSMDDIPLAVAEHDIHAYISKELEELDFQDGEFAVLAEKADGLFEWARLACGYIKEPLAGLSPVDCFDAVVSRDPAERSMLLYDMYRLILTDILQKDTSTKVQHSQKLYLMAIARFRSVMGQILGTAEPLPLASLNAMRCHFPMQEDHYDVGLTVKRMGSLLSGTTNPDSPIRLLHASFRDFLTDQLWSGEFFVDVSMAQRDLAFASLRVMERDLRFNICEIKSSYLSNSEDVGLQERIEQRISPHLSYSSRFWMMHIRTIVFDTELAQEVKLFFDHERLLFWIELLGLVNALSGAVSALPLIARWPKGHSGFKDISSIAMDVQRFIKVFGCIILHSTPHLYVSALPFSPADSPLSRKNSARFPSTLCVTSGRHMNWPAVQNVLRGHTGPVRSVSLSPDGTRVVTGSWDCTVRLWDAATGQPVGEPLLGHTNYVSSVSFSPDGARIVTASWDNTVRLWDAATGQPLCRPLRGHTERVSSVSFSPDGSRIVTGSYDKTIQLWDVLTGQPVGEPLRGHTETVTSVSFSPNGTRIVSGSRDNTVRLWDATTRLPVREPLLGHTKVVSSVSFSPDGVLIASASCDMTVQLWDAITGQPVGEPLRGHADVISSVSFSPDSSRIATGSWDRTVRLWDTATRQPVGEPLEGHTDWVHSVSFSLDGTHIVTGSRDNTTRLWDITTKQSVGGPLRGHTKRVASVSFSPDGTRIATASYDTTVQLWDAMTGQPVGEPLRGHTSVVSSVSFSPDGTRIVTGSWDRTVRLWNTATMQPVGEPLMGHTNFVSSASFSPDGTLIVTGSWDNTVRLWDVATRRPISEPLLGHTGPVRSVSFSTDGAYFVTGSWDKSVRLWDTMTRQPVGGPLLGHTSVVTSVSFSPDGTRIATGSRDNTIRLWDTTTRKQVGEPLLGHTNYVSSVSFSPDGARIVSGSWDYTVRMWDVATRQPLGELLRGHTSVVSSASFSPDGNRIATCSWDSTVRLWDAAVEKPLQQRAQSDLTTSPNEYHIHSTEATTTPSTRSKDLICFSSDSNHALCNTDELMEGAFHDGYSSAVCTPFVLDHDSGWVVGLNRQLLFWVPPASRHAFYCPRTALVVPRGGPELDLCRMAHGQHWAKCRAK</sequence>
<dbReference type="Pfam" id="PF24883">
    <property type="entry name" value="NPHP3_N"/>
    <property type="match status" value="1"/>
</dbReference>
<dbReference type="Gene3D" id="3.40.50.300">
    <property type="entry name" value="P-loop containing nucleotide triphosphate hydrolases"/>
    <property type="match status" value="1"/>
</dbReference>
<dbReference type="InterPro" id="IPR011047">
    <property type="entry name" value="Quinoprotein_ADH-like_sf"/>
</dbReference>
<organism evidence="6 7">
    <name type="scientific">Suillus luteus UH-Slu-Lm8-n1</name>
    <dbReference type="NCBI Taxonomy" id="930992"/>
    <lineage>
        <taxon>Eukaryota</taxon>
        <taxon>Fungi</taxon>
        <taxon>Dikarya</taxon>
        <taxon>Basidiomycota</taxon>
        <taxon>Agaricomycotina</taxon>
        <taxon>Agaricomycetes</taxon>
        <taxon>Agaricomycetidae</taxon>
        <taxon>Boletales</taxon>
        <taxon>Suillineae</taxon>
        <taxon>Suillaceae</taxon>
        <taxon>Suillus</taxon>
    </lineage>
</organism>
<proteinExistence type="predicted"/>
<protein>
    <recommendedName>
        <fullName evidence="5">NACHT domain-containing protein</fullName>
    </recommendedName>
</protein>
<dbReference type="SUPFAM" id="SSF50978">
    <property type="entry name" value="WD40 repeat-like"/>
    <property type="match status" value="1"/>
</dbReference>
<dbReference type="InterPro" id="IPR001680">
    <property type="entry name" value="WD40_rpt"/>
</dbReference>
<dbReference type="SUPFAM" id="SSF52540">
    <property type="entry name" value="P-loop containing nucleoside triphosphate hydrolases"/>
    <property type="match status" value="1"/>
</dbReference>
<dbReference type="EMBL" id="KN835685">
    <property type="protein sequence ID" value="KIK34926.1"/>
    <property type="molecule type" value="Genomic_DNA"/>
</dbReference>
<keyword evidence="7" id="KW-1185">Reference proteome</keyword>
<reference evidence="7" key="2">
    <citation type="submission" date="2015-01" db="EMBL/GenBank/DDBJ databases">
        <title>Evolutionary Origins and Diversification of the Mycorrhizal Mutualists.</title>
        <authorList>
            <consortium name="DOE Joint Genome Institute"/>
            <consortium name="Mycorrhizal Genomics Consortium"/>
            <person name="Kohler A."/>
            <person name="Kuo A."/>
            <person name="Nagy L.G."/>
            <person name="Floudas D."/>
            <person name="Copeland A."/>
            <person name="Barry K.W."/>
            <person name="Cichocki N."/>
            <person name="Veneault-Fourrey C."/>
            <person name="LaButti K."/>
            <person name="Lindquist E.A."/>
            <person name="Lipzen A."/>
            <person name="Lundell T."/>
            <person name="Morin E."/>
            <person name="Murat C."/>
            <person name="Riley R."/>
            <person name="Ohm R."/>
            <person name="Sun H."/>
            <person name="Tunlid A."/>
            <person name="Henrissat B."/>
            <person name="Grigoriev I.V."/>
            <person name="Hibbett D.S."/>
            <person name="Martin F."/>
        </authorList>
    </citation>
    <scope>NUCLEOTIDE SEQUENCE [LARGE SCALE GENOMIC DNA]</scope>
    <source>
        <strain evidence="7">UH-Slu-Lm8-n1</strain>
    </source>
</reference>
<feature type="repeat" description="WD" evidence="3">
    <location>
        <begin position="1353"/>
        <end position="1394"/>
    </location>
</feature>
<dbReference type="InterPro" id="IPR020472">
    <property type="entry name" value="WD40_PAC1"/>
</dbReference>
<feature type="domain" description="NACHT" evidence="5">
    <location>
        <begin position="327"/>
        <end position="480"/>
    </location>
</feature>
<dbReference type="Pfam" id="PF00400">
    <property type="entry name" value="WD40"/>
    <property type="match status" value="14"/>
</dbReference>
<feature type="repeat" description="WD" evidence="3">
    <location>
        <begin position="966"/>
        <end position="1007"/>
    </location>
</feature>
<feature type="repeat" description="WD" evidence="3">
    <location>
        <begin position="1267"/>
        <end position="1308"/>
    </location>
</feature>
<dbReference type="InterPro" id="IPR019775">
    <property type="entry name" value="WD40_repeat_CS"/>
</dbReference>
<feature type="region of interest" description="Disordered" evidence="4">
    <location>
        <begin position="1"/>
        <end position="33"/>
    </location>
</feature>
<dbReference type="Proteomes" id="UP000054485">
    <property type="component" value="Unassembled WGS sequence"/>
</dbReference>
<feature type="region of interest" description="Disordered" evidence="4">
    <location>
        <begin position="58"/>
        <end position="103"/>
    </location>
</feature>
<evidence type="ECO:0000256" key="4">
    <source>
        <dbReference type="SAM" id="MobiDB-lite"/>
    </source>
</evidence>
<feature type="repeat" description="WD" evidence="3">
    <location>
        <begin position="1439"/>
        <end position="1480"/>
    </location>
</feature>
<feature type="repeat" description="WD" evidence="3">
    <location>
        <begin position="1181"/>
        <end position="1222"/>
    </location>
</feature>
<name>A0A0C9ZZH2_9AGAM</name>
<dbReference type="STRING" id="930992.A0A0C9ZZH2"/>
<feature type="repeat" description="WD" evidence="3">
    <location>
        <begin position="1224"/>
        <end position="1265"/>
    </location>
</feature>
<dbReference type="SUPFAM" id="SSF50998">
    <property type="entry name" value="Quinoprotein alcohol dehydrogenase-like"/>
    <property type="match status" value="1"/>
</dbReference>
<feature type="repeat" description="WD" evidence="3">
    <location>
        <begin position="1396"/>
        <end position="1437"/>
    </location>
</feature>
<accession>A0A0C9ZZH2</accession>
<feature type="repeat" description="WD" evidence="3">
    <location>
        <begin position="923"/>
        <end position="964"/>
    </location>
</feature>
<feature type="repeat" description="WD" evidence="3">
    <location>
        <begin position="1095"/>
        <end position="1136"/>
    </location>
</feature>
<feature type="compositionally biased region" description="Polar residues" evidence="4">
    <location>
        <begin position="69"/>
        <end position="79"/>
    </location>
</feature>
<evidence type="ECO:0000256" key="3">
    <source>
        <dbReference type="PROSITE-ProRule" id="PRU00221"/>
    </source>
</evidence>
<evidence type="ECO:0000313" key="7">
    <source>
        <dbReference type="Proteomes" id="UP000054485"/>
    </source>
</evidence>
<gene>
    <name evidence="6" type="ORF">CY34DRAFT_812552</name>
</gene>
<evidence type="ECO:0000259" key="5">
    <source>
        <dbReference type="PROSITE" id="PS50837"/>
    </source>
</evidence>
<dbReference type="PROSITE" id="PS50082">
    <property type="entry name" value="WD_REPEATS_2"/>
    <property type="match status" value="14"/>
</dbReference>
<feature type="repeat" description="WD" evidence="3">
    <location>
        <begin position="1138"/>
        <end position="1179"/>
    </location>
</feature>
<dbReference type="InParanoid" id="A0A0C9ZZH2"/>
<dbReference type="Gene3D" id="2.130.10.10">
    <property type="entry name" value="YVTN repeat-like/Quinoprotein amine dehydrogenase"/>
    <property type="match status" value="7"/>
</dbReference>
<reference evidence="6 7" key="1">
    <citation type="submission" date="2014-04" db="EMBL/GenBank/DDBJ databases">
        <authorList>
            <consortium name="DOE Joint Genome Institute"/>
            <person name="Kuo A."/>
            <person name="Ruytinx J."/>
            <person name="Rineau F."/>
            <person name="Colpaert J."/>
            <person name="Kohler A."/>
            <person name="Nagy L.G."/>
            <person name="Floudas D."/>
            <person name="Copeland A."/>
            <person name="Barry K.W."/>
            <person name="Cichocki N."/>
            <person name="Veneault-Fourrey C."/>
            <person name="LaButti K."/>
            <person name="Lindquist E.A."/>
            <person name="Lipzen A."/>
            <person name="Lundell T."/>
            <person name="Morin E."/>
            <person name="Murat C."/>
            <person name="Sun H."/>
            <person name="Tunlid A."/>
            <person name="Henrissat B."/>
            <person name="Grigoriev I.V."/>
            <person name="Hibbett D.S."/>
            <person name="Martin F."/>
            <person name="Nordberg H.P."/>
            <person name="Cantor M.N."/>
            <person name="Hua S.X."/>
        </authorList>
    </citation>
    <scope>NUCLEOTIDE SEQUENCE [LARGE SCALE GENOMIC DNA]</scope>
    <source>
        <strain evidence="6 7">UH-Slu-Lm8-n1</strain>
    </source>
</reference>
<dbReference type="PROSITE" id="PS50837">
    <property type="entry name" value="NACHT"/>
    <property type="match status" value="1"/>
</dbReference>
<keyword evidence="1 3" id="KW-0853">WD repeat</keyword>
<dbReference type="PROSITE" id="PS50294">
    <property type="entry name" value="WD_REPEATS_REGION"/>
    <property type="match status" value="14"/>
</dbReference>
<evidence type="ECO:0000313" key="6">
    <source>
        <dbReference type="EMBL" id="KIK34926.1"/>
    </source>
</evidence>
<dbReference type="PRINTS" id="PR00320">
    <property type="entry name" value="GPROTEINBRPT"/>
</dbReference>
<dbReference type="SMART" id="SM00320">
    <property type="entry name" value="WD40"/>
    <property type="match status" value="14"/>
</dbReference>
<keyword evidence="2" id="KW-0677">Repeat</keyword>
<feature type="repeat" description="WD" evidence="3">
    <location>
        <begin position="1310"/>
        <end position="1351"/>
    </location>
</feature>
<dbReference type="PANTHER" id="PTHR45333:SF1">
    <property type="entry name" value="CHROMOSOME UNDETERMINED SCAFFOLD_625, WHOLE GENOME SHOTGUN SEQUENCE"/>
    <property type="match status" value="1"/>
</dbReference>